<protein>
    <submittedName>
        <fullName evidence="1">Uncharacterized protein</fullName>
    </submittedName>
</protein>
<name>A0ACD5TB31_AVESA</name>
<keyword evidence="2" id="KW-1185">Reference proteome</keyword>
<organism evidence="1 2">
    <name type="scientific">Avena sativa</name>
    <name type="common">Oat</name>
    <dbReference type="NCBI Taxonomy" id="4498"/>
    <lineage>
        <taxon>Eukaryota</taxon>
        <taxon>Viridiplantae</taxon>
        <taxon>Streptophyta</taxon>
        <taxon>Embryophyta</taxon>
        <taxon>Tracheophyta</taxon>
        <taxon>Spermatophyta</taxon>
        <taxon>Magnoliopsida</taxon>
        <taxon>Liliopsida</taxon>
        <taxon>Poales</taxon>
        <taxon>Poaceae</taxon>
        <taxon>BOP clade</taxon>
        <taxon>Pooideae</taxon>
        <taxon>Poodae</taxon>
        <taxon>Poeae</taxon>
        <taxon>Poeae Chloroplast Group 1 (Aveneae type)</taxon>
        <taxon>Aveninae</taxon>
        <taxon>Avena</taxon>
    </lineage>
</organism>
<sequence>MTDEGGDEMSLRRSSSTSTAAGPLDDEDLLAEILIRLPPLPSSLPRASLVCKDWRRLATDASFLRLFHARHRKPPILGVFTKDDEAGEIVFASVLDPPDRIPTERFSLRVGVVDASDAWSVLGSRHGIVLIINWMLLQLVVYHPVSGDRRTMAVPSEFADSGHLVHNGAVLCAASDGPDHVHGDCPFKLVLVGSSSHGTRHPAVAAFDLDKHNLAVIDRPPVAPVPSNSWIIRGEDGCVGLALLSYPDFEMWDRKISHHGSATWVLRKTASMNGMLGPESASAHIWAYDEDTDAIFMTMDRDPYGNILIIVELESVTVKECRGCSLKDISLPFANFYTAGTHT</sequence>
<reference evidence="1" key="1">
    <citation type="submission" date="2021-05" db="EMBL/GenBank/DDBJ databases">
        <authorList>
            <person name="Scholz U."/>
            <person name="Mascher M."/>
            <person name="Fiebig A."/>
        </authorList>
    </citation>
    <scope>NUCLEOTIDE SEQUENCE [LARGE SCALE GENOMIC DNA]</scope>
</reference>
<dbReference type="Proteomes" id="UP001732700">
    <property type="component" value="Chromosome 1A"/>
</dbReference>
<accession>A0ACD5TB31</accession>
<reference evidence="1" key="2">
    <citation type="submission" date="2025-09" db="UniProtKB">
        <authorList>
            <consortium name="EnsemblPlants"/>
        </authorList>
    </citation>
    <scope>IDENTIFICATION</scope>
</reference>
<evidence type="ECO:0000313" key="2">
    <source>
        <dbReference type="Proteomes" id="UP001732700"/>
    </source>
</evidence>
<dbReference type="EnsemblPlants" id="AVESA.00010b.r2.1AG0022900.1">
    <property type="protein sequence ID" value="AVESA.00010b.r2.1AG0022900.1.CDS"/>
    <property type="gene ID" value="AVESA.00010b.r2.1AG0022900"/>
</dbReference>
<proteinExistence type="predicted"/>
<evidence type="ECO:0000313" key="1">
    <source>
        <dbReference type="EnsemblPlants" id="AVESA.00010b.r2.1AG0022900.1.CDS"/>
    </source>
</evidence>